<keyword evidence="3 5" id="KW-1133">Transmembrane helix</keyword>
<keyword evidence="2 5" id="KW-0812">Transmembrane</keyword>
<dbReference type="EMBL" id="NTFS01000128">
    <property type="protein sequence ID" value="PAX53834.1"/>
    <property type="molecule type" value="Genomic_DNA"/>
</dbReference>
<protein>
    <submittedName>
        <fullName evidence="7">C-5 sterol desaturase</fullName>
    </submittedName>
</protein>
<evidence type="ECO:0000256" key="5">
    <source>
        <dbReference type="SAM" id="Phobius"/>
    </source>
</evidence>
<feature type="domain" description="Fatty acid hydroxylase" evidence="6">
    <location>
        <begin position="112"/>
        <end position="247"/>
    </location>
</feature>
<evidence type="ECO:0000313" key="8">
    <source>
        <dbReference type="Proteomes" id="UP000218238"/>
    </source>
</evidence>
<dbReference type="PANTHER" id="PTHR11863">
    <property type="entry name" value="STEROL DESATURASE"/>
    <property type="match status" value="1"/>
</dbReference>
<keyword evidence="4 5" id="KW-0472">Membrane</keyword>
<dbReference type="GO" id="GO:0008610">
    <property type="term" value="P:lipid biosynthetic process"/>
    <property type="evidence" value="ECO:0007669"/>
    <property type="project" value="InterPro"/>
</dbReference>
<feature type="transmembrane region" description="Helical" evidence="5">
    <location>
        <begin position="70"/>
        <end position="98"/>
    </location>
</feature>
<evidence type="ECO:0000256" key="2">
    <source>
        <dbReference type="ARBA" id="ARBA00022692"/>
    </source>
</evidence>
<gene>
    <name evidence="7" type="ORF">CK510_13240</name>
</gene>
<evidence type="ECO:0000259" key="6">
    <source>
        <dbReference type="Pfam" id="PF04116"/>
    </source>
</evidence>
<keyword evidence="8" id="KW-1185">Reference proteome</keyword>
<dbReference type="InterPro" id="IPR006694">
    <property type="entry name" value="Fatty_acid_hydroxylase"/>
</dbReference>
<organism evidence="7 8">
    <name type="scientific">Brunnivagina elsteri CCALA 953</name>
    <dbReference type="NCBI Taxonomy" id="987040"/>
    <lineage>
        <taxon>Bacteria</taxon>
        <taxon>Bacillati</taxon>
        <taxon>Cyanobacteriota</taxon>
        <taxon>Cyanophyceae</taxon>
        <taxon>Nostocales</taxon>
        <taxon>Calotrichaceae</taxon>
        <taxon>Brunnivagina</taxon>
    </lineage>
</organism>
<dbReference type="GO" id="GO:0016491">
    <property type="term" value="F:oxidoreductase activity"/>
    <property type="evidence" value="ECO:0007669"/>
    <property type="project" value="InterPro"/>
</dbReference>
<dbReference type="Proteomes" id="UP000218238">
    <property type="component" value="Unassembled WGS sequence"/>
</dbReference>
<feature type="transmembrane region" description="Helical" evidence="5">
    <location>
        <begin position="167"/>
        <end position="196"/>
    </location>
</feature>
<comment type="subcellular location">
    <subcellularLocation>
        <location evidence="1">Membrane</location>
    </subcellularLocation>
</comment>
<comment type="caution">
    <text evidence="7">The sequence shown here is derived from an EMBL/GenBank/DDBJ whole genome shotgun (WGS) entry which is preliminary data.</text>
</comment>
<reference evidence="7 8" key="1">
    <citation type="submission" date="2017-08" db="EMBL/GenBank/DDBJ databases">
        <title>Draft genome sequence of filamentous cyanobacterium Calothrix elsteri CCALA 953.</title>
        <authorList>
            <person name="Gagunashvili A.N."/>
            <person name="Elster J."/>
            <person name="Andresson O.S."/>
        </authorList>
    </citation>
    <scope>NUCLEOTIDE SEQUENCE [LARGE SCALE GENOMIC DNA]</scope>
    <source>
        <strain evidence="7 8">CCALA 953</strain>
    </source>
</reference>
<feature type="transmembrane region" description="Helical" evidence="5">
    <location>
        <begin position="104"/>
        <end position="125"/>
    </location>
</feature>
<dbReference type="OrthoDB" id="9770329at2"/>
<dbReference type="GO" id="GO:0016020">
    <property type="term" value="C:membrane"/>
    <property type="evidence" value="ECO:0007669"/>
    <property type="project" value="UniProtKB-SubCell"/>
</dbReference>
<accession>A0A2A2TIR0</accession>
<dbReference type="GO" id="GO:0005506">
    <property type="term" value="F:iron ion binding"/>
    <property type="evidence" value="ECO:0007669"/>
    <property type="project" value="InterPro"/>
</dbReference>
<evidence type="ECO:0000256" key="4">
    <source>
        <dbReference type="ARBA" id="ARBA00023136"/>
    </source>
</evidence>
<feature type="transmembrane region" description="Helical" evidence="5">
    <location>
        <begin position="7"/>
        <end position="26"/>
    </location>
</feature>
<name>A0A2A2TIR0_9CYAN</name>
<dbReference type="AlphaFoldDB" id="A0A2A2TIR0"/>
<evidence type="ECO:0000256" key="3">
    <source>
        <dbReference type="ARBA" id="ARBA00022989"/>
    </source>
</evidence>
<dbReference type="InterPro" id="IPR050307">
    <property type="entry name" value="Sterol_Desaturase_Related"/>
</dbReference>
<proteinExistence type="predicted"/>
<feature type="transmembrane region" description="Helical" evidence="5">
    <location>
        <begin position="32"/>
        <end position="50"/>
    </location>
</feature>
<sequence length="261" mass="30316">MGLQRGNLILIAHSFCFYWFVFFGAILARYFLIAGGAYFLFYSFLGKYFAKKSLRRFPPLNGSIVKDIELSLLSAVVFAVCATLIMSGYDLGVTLLYADIHQYGLWYLGVSFVAVLLLQDTYFYFIHRMFHHPRLFKWAHYGHHRSGEPTPWSSFAFDPPEVIAQALFFVVIVFILPLHFITLIAILMVMTVWAVLNHLGFEVFPSSFKSHWLGKWFVTATHHSIHHRKYTLHYGLYFTFWDRLLGTQDPNYENDIPGLSD</sequence>
<dbReference type="Pfam" id="PF04116">
    <property type="entry name" value="FA_hydroxylase"/>
    <property type="match status" value="1"/>
</dbReference>
<evidence type="ECO:0000313" key="7">
    <source>
        <dbReference type="EMBL" id="PAX53834.1"/>
    </source>
</evidence>
<evidence type="ECO:0000256" key="1">
    <source>
        <dbReference type="ARBA" id="ARBA00004370"/>
    </source>
</evidence>